<evidence type="ECO:0000313" key="5">
    <source>
        <dbReference type="Proteomes" id="UP000602395"/>
    </source>
</evidence>
<dbReference type="RefSeq" id="WP_190266436.1">
    <property type="nucleotide sequence ID" value="NZ_BAABAD010000005.1"/>
</dbReference>
<organism evidence="4 5">
    <name type="scientific">Gordonia hankookensis</name>
    <dbReference type="NCBI Taxonomy" id="589403"/>
    <lineage>
        <taxon>Bacteria</taxon>
        <taxon>Bacillati</taxon>
        <taxon>Actinomycetota</taxon>
        <taxon>Actinomycetes</taxon>
        <taxon>Mycobacteriales</taxon>
        <taxon>Gordoniaceae</taxon>
        <taxon>Gordonia</taxon>
    </lineage>
</organism>
<keyword evidence="1" id="KW-0812">Transmembrane</keyword>
<dbReference type="Proteomes" id="UP000602395">
    <property type="component" value="Unassembled WGS sequence"/>
</dbReference>
<dbReference type="Pfam" id="PF02470">
    <property type="entry name" value="MlaD"/>
    <property type="match status" value="1"/>
</dbReference>
<dbReference type="PANTHER" id="PTHR33371">
    <property type="entry name" value="INTERMEMBRANE PHOSPHOLIPID TRANSPORT SYSTEM BINDING PROTEIN MLAD-RELATED"/>
    <property type="match status" value="1"/>
</dbReference>
<dbReference type="InterPro" id="IPR003399">
    <property type="entry name" value="Mce/MlaD"/>
</dbReference>
<evidence type="ECO:0000259" key="2">
    <source>
        <dbReference type="Pfam" id="PF02470"/>
    </source>
</evidence>
<protein>
    <submittedName>
        <fullName evidence="4">MCE family protein</fullName>
    </submittedName>
</protein>
<dbReference type="InterPro" id="IPR005693">
    <property type="entry name" value="Mce"/>
</dbReference>
<keyword evidence="1" id="KW-0472">Membrane</keyword>
<dbReference type="Pfam" id="PF11887">
    <property type="entry name" value="Mce4_CUP1"/>
    <property type="match status" value="1"/>
</dbReference>
<comment type="caution">
    <text evidence="4">The sequence shown here is derived from an EMBL/GenBank/DDBJ whole genome shotgun (WGS) entry which is preliminary data.</text>
</comment>
<keyword evidence="5" id="KW-1185">Reference proteome</keyword>
<sequence>MRSFTQRVRNSLSQPIENWNKVIIGAVALLAIVVVALGLIKIGSAGIGKHSVRAQFAQAAGLTPGDSVSVAGVPVGTVKDTRLDHTFVTVTMEVGDDVPLGSDTRASIKLTTLLGSRYIELSPAGRGSLSDDLIPLSHTAVPYDLQQVMQNATTTFEQVDAEKIGTSMTTLSRQLDGTPELVPQVLTNIQSLSTILADRRGQIGSLLTSTQKLTAVVRRQESGLGQLMTQGRDLLRALLTRQVMIDRLLNSTTVLANQLRQVVVADRSGLDTLVTNLDGLLDSLRRNDNLLRNTLQILPVPVRNFANVTGTGNETDFTSLTGPLIDSWMCAISKQADLANLPPYFKDCR</sequence>
<name>A0ABR7WCL1_9ACTN</name>
<dbReference type="InterPro" id="IPR052336">
    <property type="entry name" value="MlaD_Phospholipid_Transporter"/>
</dbReference>
<gene>
    <name evidence="4" type="ORF">IDF66_07925</name>
</gene>
<evidence type="ECO:0000313" key="4">
    <source>
        <dbReference type="EMBL" id="MBD1319512.1"/>
    </source>
</evidence>
<evidence type="ECO:0000259" key="3">
    <source>
        <dbReference type="Pfam" id="PF11887"/>
    </source>
</evidence>
<feature type="domain" description="Mammalian cell entry C-terminal" evidence="3">
    <location>
        <begin position="132"/>
        <end position="316"/>
    </location>
</feature>
<accession>A0ABR7WCL1</accession>
<feature type="domain" description="Mce/MlaD" evidence="2">
    <location>
        <begin position="50"/>
        <end position="123"/>
    </location>
</feature>
<proteinExistence type="predicted"/>
<feature type="transmembrane region" description="Helical" evidence="1">
    <location>
        <begin position="21"/>
        <end position="40"/>
    </location>
</feature>
<evidence type="ECO:0000256" key="1">
    <source>
        <dbReference type="SAM" id="Phobius"/>
    </source>
</evidence>
<keyword evidence="1" id="KW-1133">Transmembrane helix</keyword>
<dbReference type="PANTHER" id="PTHR33371:SF18">
    <property type="entry name" value="MCE-FAMILY PROTEIN MCE3C"/>
    <property type="match status" value="1"/>
</dbReference>
<dbReference type="NCBIfam" id="TIGR00996">
    <property type="entry name" value="Mtu_fam_mce"/>
    <property type="match status" value="1"/>
</dbReference>
<dbReference type="InterPro" id="IPR024516">
    <property type="entry name" value="Mce_C"/>
</dbReference>
<dbReference type="EMBL" id="JACWMS010000002">
    <property type="protein sequence ID" value="MBD1319512.1"/>
    <property type="molecule type" value="Genomic_DNA"/>
</dbReference>
<reference evidence="4 5" key="1">
    <citation type="submission" date="2020-09" db="EMBL/GenBank/DDBJ databases">
        <title>Novel species in genus Gordonia.</title>
        <authorList>
            <person name="Zhang G."/>
        </authorList>
    </citation>
    <scope>NUCLEOTIDE SEQUENCE [LARGE SCALE GENOMIC DNA]</scope>
    <source>
        <strain evidence="4 5">ON-33</strain>
    </source>
</reference>